<feature type="compositionally biased region" description="Basic and acidic residues" evidence="7">
    <location>
        <begin position="812"/>
        <end position="840"/>
    </location>
</feature>
<evidence type="ECO:0000256" key="7">
    <source>
        <dbReference type="SAM" id="MobiDB-lite"/>
    </source>
</evidence>
<dbReference type="PIRSF" id="PIRSF009375">
    <property type="entry name" value="Retromer_Vps35"/>
    <property type="match status" value="1"/>
</dbReference>
<comment type="function">
    <text evidence="6">Plays a role in vesicular protein sorting.</text>
</comment>
<dbReference type="PANTHER" id="PTHR11099">
    <property type="entry name" value="VACUOLAR SORTING PROTEIN 35"/>
    <property type="match status" value="1"/>
</dbReference>
<accession>A0ABP0ZCK3</accession>
<reference evidence="8 9" key="1">
    <citation type="submission" date="2024-03" db="EMBL/GenBank/DDBJ databases">
        <authorList>
            <person name="Brejova B."/>
        </authorList>
    </citation>
    <scope>NUCLEOTIDE SEQUENCE [LARGE SCALE GENOMIC DNA]</scope>
    <source>
        <strain evidence="8 9">CBS 14171</strain>
    </source>
</reference>
<keyword evidence="5" id="KW-0472">Membrane</keyword>
<dbReference type="Pfam" id="PF03635">
    <property type="entry name" value="Vps35"/>
    <property type="match status" value="1"/>
</dbReference>
<evidence type="ECO:0000256" key="2">
    <source>
        <dbReference type="ARBA" id="ARBA00006536"/>
    </source>
</evidence>
<organism evidence="8 9">
    <name type="scientific">Lodderomyces beijingensis</name>
    <dbReference type="NCBI Taxonomy" id="1775926"/>
    <lineage>
        <taxon>Eukaryota</taxon>
        <taxon>Fungi</taxon>
        <taxon>Dikarya</taxon>
        <taxon>Ascomycota</taxon>
        <taxon>Saccharomycotina</taxon>
        <taxon>Pichiomycetes</taxon>
        <taxon>Debaryomycetaceae</taxon>
        <taxon>Candida/Lodderomyces clade</taxon>
        <taxon>Lodderomyces</taxon>
    </lineage>
</organism>
<protein>
    <recommendedName>
        <fullName evidence="6">Vacuolar protein sorting-associated protein 35</fullName>
    </recommendedName>
</protein>
<feature type="region of interest" description="Disordered" evidence="7">
    <location>
        <begin position="805"/>
        <end position="845"/>
    </location>
</feature>
<evidence type="ECO:0000256" key="4">
    <source>
        <dbReference type="ARBA" id="ARBA00022927"/>
    </source>
</evidence>
<dbReference type="RefSeq" id="XP_066827069.1">
    <property type="nucleotide sequence ID" value="XM_066971184.1"/>
</dbReference>
<comment type="similarity">
    <text evidence="2 6">Belongs to the VPS35 family.</text>
</comment>
<comment type="subcellular location">
    <subcellularLocation>
        <location evidence="1">Membrane</location>
        <topology evidence="1">Peripheral membrane protein</topology>
    </subcellularLocation>
</comment>
<feature type="region of interest" description="Disordered" evidence="7">
    <location>
        <begin position="363"/>
        <end position="389"/>
    </location>
</feature>
<dbReference type="Proteomes" id="UP001497383">
    <property type="component" value="Chromosome 1"/>
</dbReference>
<feature type="region of interest" description="Disordered" evidence="7">
    <location>
        <begin position="89"/>
        <end position="111"/>
    </location>
</feature>
<gene>
    <name evidence="8" type="ORF">LODBEIA_P01310</name>
</gene>
<evidence type="ECO:0000313" key="9">
    <source>
        <dbReference type="Proteomes" id="UP001497383"/>
    </source>
</evidence>
<evidence type="ECO:0000256" key="5">
    <source>
        <dbReference type="ARBA" id="ARBA00023136"/>
    </source>
</evidence>
<keyword evidence="3 6" id="KW-0813">Transport</keyword>
<keyword evidence="9" id="KW-1185">Reference proteome</keyword>
<feature type="compositionally biased region" description="Low complexity" evidence="7">
    <location>
        <begin position="94"/>
        <end position="110"/>
    </location>
</feature>
<evidence type="ECO:0000256" key="1">
    <source>
        <dbReference type="ARBA" id="ARBA00004170"/>
    </source>
</evidence>
<feature type="compositionally biased region" description="Acidic residues" evidence="7">
    <location>
        <begin position="363"/>
        <end position="383"/>
    </location>
</feature>
<evidence type="ECO:0000256" key="6">
    <source>
        <dbReference type="PIRNR" id="PIRNR009375"/>
    </source>
</evidence>
<evidence type="ECO:0000313" key="8">
    <source>
        <dbReference type="EMBL" id="CAK9435404.1"/>
    </source>
</evidence>
<dbReference type="Gene3D" id="1.25.40.660">
    <property type="entry name" value="Vacuolar protein sorting-associated protein 35, helical subcomplex Vps35-C"/>
    <property type="match status" value="1"/>
</dbReference>
<dbReference type="PANTHER" id="PTHR11099:SF0">
    <property type="entry name" value="VACUOLAR PROTEIN SORTING-ASSOCIATED PROTEIN 35"/>
    <property type="match status" value="1"/>
</dbReference>
<dbReference type="EMBL" id="OZ022405">
    <property type="protein sequence ID" value="CAK9435404.1"/>
    <property type="molecule type" value="Genomic_DNA"/>
</dbReference>
<proteinExistence type="inferred from homology"/>
<dbReference type="InterPro" id="IPR005378">
    <property type="entry name" value="Vps35"/>
</dbReference>
<evidence type="ECO:0000256" key="3">
    <source>
        <dbReference type="ARBA" id="ARBA00022448"/>
    </source>
</evidence>
<name>A0ABP0ZCK3_9ASCO</name>
<dbReference type="GeneID" id="92205327"/>
<sequence>MVLTAKEQDAILQSCISDIKQQSNLMKKDLDENKLLPALKHCSNLLNELRANQLTPKQYYEMYMMVFDALEILSGYLLSSYNAKMKKKSKSDDSAANGSGSSKGSPKSQKVNNNTTSAFLADLYEIVQYSGNIIPRLYMMIVIGTTYMNTKGAPTKDLMKDMTEMCHGVQYPIRGLFLRYYLSQRTKNLLPYETRADFNETVDFLIANFIEMNKLWVRLQHQGHSSEREIRYREREELKILVGSNLVRLSEIMDNYKDTTEEAEAEAGAETEASSGFSQIEFYKEKVFPTIVEQIIQCRDHLAQTYLIDVLIQIFPDEFHFATLDTLLNQVFLSLHPTLNKSELVSALIEKFISYNKFAEDASTEVEEEKGEEEEEEEEEGEVNGDTGGARARVDFGKLIDIFWNFYMKLNEVDPNLSPAEHSSLLQSFIKLSLTFDPGNFKILDTIYKFGSEQLIKDPEQSVEQQEMLLHLLLESVCHFKNIKTILTFQNFFTFYEKLNPSSQHEISIALIDNILQVHAGDYFSSINEIDEIFKFMTVLTKQSIGKLDTAKDLGVTRTFKINNGEKLITPDYLETQEKVCKLIQIVDDPSDLPKSIANLIYLRKKYLNKNFESIIYTYPTLLSKLLYKLKLLGYSKLRIRDQQSRAKLDRLLISNFKNLSVIIDELYQVHHEYSSELILNLYLNAASVADQLQLSSIAFELFNQCFVVYEENLHISAHQYKPYSETSAYDSLASGSVAYQSITALANALVTTRNLSRENYDDLITRLTLSGSKLSKKQDQCRAVYSCAHLWWWTEFLLSPGEKSPTVVQENRGKEKGEHTVEDKGEDKGEEKGKDKGEEKGEDESALLYRDPKRVLECLQRSLKIADSSMDPYLTLKLFIEILNECLFYNIHGNAMVDSRYINGLISLVRTNMDNLKEEGDGDFDNDQDSKEARLWNHCQLFFNQTIKYVTEQQESEDRFAGVFA</sequence>
<keyword evidence="4 6" id="KW-0653">Protein transport</keyword>
<dbReference type="InterPro" id="IPR042491">
    <property type="entry name" value="Vps35_C"/>
</dbReference>